<keyword evidence="2 6" id="KW-0812">Transmembrane</keyword>
<evidence type="ECO:0000256" key="6">
    <source>
        <dbReference type="SAM" id="Phobius"/>
    </source>
</evidence>
<feature type="compositionally biased region" description="Basic residues" evidence="5">
    <location>
        <begin position="1012"/>
        <end position="1026"/>
    </location>
</feature>
<feature type="domain" description="Anoctamin transmembrane" evidence="7">
    <location>
        <begin position="163"/>
        <end position="625"/>
    </location>
</feature>
<feature type="transmembrane region" description="Helical" evidence="6">
    <location>
        <begin position="558"/>
        <end position="578"/>
    </location>
</feature>
<feature type="compositionally biased region" description="Basic and acidic residues" evidence="5">
    <location>
        <begin position="986"/>
        <end position="1000"/>
    </location>
</feature>
<dbReference type="EMBL" id="PKFO01000002">
    <property type="protein sequence ID" value="PVH19337.1"/>
    <property type="molecule type" value="Genomic_DNA"/>
</dbReference>
<feature type="transmembrane region" description="Helical" evidence="6">
    <location>
        <begin position="309"/>
        <end position="332"/>
    </location>
</feature>
<dbReference type="Pfam" id="PF04547">
    <property type="entry name" value="Anoctamin"/>
    <property type="match status" value="1"/>
</dbReference>
<accession>A0A2V1AM16</accession>
<feature type="transmembrane region" description="Helical" evidence="6">
    <location>
        <begin position="170"/>
        <end position="195"/>
    </location>
</feature>
<dbReference type="PANTHER" id="PTHR12308:SF73">
    <property type="entry name" value="ANOCTAMIN"/>
    <property type="match status" value="1"/>
</dbReference>
<dbReference type="InterPro" id="IPR049452">
    <property type="entry name" value="Anoctamin_TM"/>
</dbReference>
<feature type="transmembrane region" description="Helical" evidence="6">
    <location>
        <begin position="352"/>
        <end position="376"/>
    </location>
</feature>
<feature type="compositionally biased region" description="Low complexity" evidence="5">
    <location>
        <begin position="949"/>
        <end position="958"/>
    </location>
</feature>
<feature type="region of interest" description="Disordered" evidence="5">
    <location>
        <begin position="742"/>
        <end position="1026"/>
    </location>
</feature>
<evidence type="ECO:0000313" key="10">
    <source>
        <dbReference type="Proteomes" id="UP000244309"/>
    </source>
</evidence>
<protein>
    <submittedName>
        <fullName evidence="9">Uncharacterized protein</fullName>
    </submittedName>
</protein>
<dbReference type="PANTHER" id="PTHR12308">
    <property type="entry name" value="ANOCTAMIN"/>
    <property type="match status" value="1"/>
</dbReference>
<evidence type="ECO:0000256" key="3">
    <source>
        <dbReference type="ARBA" id="ARBA00022989"/>
    </source>
</evidence>
<dbReference type="VEuPathDB" id="FungiDB:CXQ85_003176"/>
<dbReference type="GO" id="GO:0032541">
    <property type="term" value="C:cortical endoplasmic reticulum"/>
    <property type="evidence" value="ECO:0007669"/>
    <property type="project" value="TreeGrafter"/>
</dbReference>
<comment type="caution">
    <text evidence="9">The sequence shown here is derived from an EMBL/GenBank/DDBJ whole genome shotgun (WGS) entry which is preliminary data.</text>
</comment>
<dbReference type="InterPro" id="IPR049456">
    <property type="entry name" value="Anoctamin_N_fung"/>
</dbReference>
<keyword evidence="3 6" id="KW-1133">Transmembrane helix</keyword>
<dbReference type="Pfam" id="PF20877">
    <property type="entry name" value="Anoctamin_N"/>
    <property type="match status" value="1"/>
</dbReference>
<feature type="transmembrane region" description="Helical" evidence="6">
    <location>
        <begin position="598"/>
        <end position="623"/>
    </location>
</feature>
<evidence type="ECO:0000256" key="1">
    <source>
        <dbReference type="ARBA" id="ARBA00004141"/>
    </source>
</evidence>
<feature type="compositionally biased region" description="Basic and acidic residues" evidence="5">
    <location>
        <begin position="894"/>
        <end position="905"/>
    </location>
</feature>
<dbReference type="AlphaFoldDB" id="A0A2V1AM16"/>
<proteinExistence type="predicted"/>
<gene>
    <name evidence="9" type="ORF">CXQ85_003176</name>
</gene>
<feature type="domain" description="Anoctamin alpha-beta plait" evidence="8">
    <location>
        <begin position="28"/>
        <end position="129"/>
    </location>
</feature>
<dbReference type="GO" id="GO:0016020">
    <property type="term" value="C:membrane"/>
    <property type="evidence" value="ECO:0007669"/>
    <property type="project" value="UniProtKB-SubCell"/>
</dbReference>
<feature type="compositionally biased region" description="Basic and acidic residues" evidence="5">
    <location>
        <begin position="742"/>
        <end position="757"/>
    </location>
</feature>
<feature type="compositionally biased region" description="Polar residues" evidence="5">
    <location>
        <begin position="759"/>
        <end position="769"/>
    </location>
</feature>
<name>A0A2V1AM16_9ASCO</name>
<feature type="compositionally biased region" description="Basic and acidic residues" evidence="5">
    <location>
        <begin position="786"/>
        <end position="805"/>
    </location>
</feature>
<comment type="subcellular location">
    <subcellularLocation>
        <location evidence="1">Membrane</location>
        <topology evidence="1">Multi-pass membrane protein</topology>
    </subcellularLocation>
</comment>
<dbReference type="OrthoDB" id="296386at2759"/>
<evidence type="ECO:0000259" key="7">
    <source>
        <dbReference type="Pfam" id="PF04547"/>
    </source>
</evidence>
<feature type="transmembrane region" description="Helical" evidence="6">
    <location>
        <begin position="201"/>
        <end position="220"/>
    </location>
</feature>
<evidence type="ECO:0000256" key="2">
    <source>
        <dbReference type="ARBA" id="ARBA00022692"/>
    </source>
</evidence>
<dbReference type="STRING" id="45357.A0A2V1AM16"/>
<reference evidence="9 10" key="1">
    <citation type="submission" date="2017-12" db="EMBL/GenBank/DDBJ databases">
        <title>Genome Sequence of a Multidrug-Resistant Candida haemulonii Isolate from a Patient with Chronic Leg Ulcers in Israel.</title>
        <authorList>
            <person name="Chow N.A."/>
            <person name="Gade L."/>
            <person name="Batra D."/>
            <person name="Rowe L.A."/>
            <person name="Ben-Ami R."/>
            <person name="Loparev V.N."/>
            <person name="Litvintseva A.P."/>
        </authorList>
    </citation>
    <scope>NUCLEOTIDE SEQUENCE [LARGE SCALE GENOMIC DNA]</scope>
    <source>
        <strain evidence="9 10">B11899</strain>
    </source>
</reference>
<dbReference type="InterPro" id="IPR007632">
    <property type="entry name" value="Anoctamin"/>
</dbReference>
<feature type="transmembrane region" description="Helical" evidence="6">
    <location>
        <begin position="271"/>
        <end position="297"/>
    </location>
</feature>
<feature type="compositionally biased region" description="Low complexity" evidence="5">
    <location>
        <begin position="835"/>
        <end position="849"/>
    </location>
</feature>
<evidence type="ECO:0000256" key="4">
    <source>
        <dbReference type="ARBA" id="ARBA00023136"/>
    </source>
</evidence>
<evidence type="ECO:0000256" key="5">
    <source>
        <dbReference type="SAM" id="MobiDB-lite"/>
    </source>
</evidence>
<dbReference type="RefSeq" id="XP_025340277.1">
    <property type="nucleotide sequence ID" value="XM_025486829.1"/>
</dbReference>
<dbReference type="GO" id="GO:0005254">
    <property type="term" value="F:chloride channel activity"/>
    <property type="evidence" value="ECO:0007669"/>
    <property type="project" value="TreeGrafter"/>
</dbReference>
<keyword evidence="4 6" id="KW-0472">Membrane</keyword>
<feature type="transmembrane region" description="Helical" evidence="6">
    <location>
        <begin position="427"/>
        <end position="449"/>
    </location>
</feature>
<keyword evidence="10" id="KW-1185">Reference proteome</keyword>
<feature type="compositionally biased region" description="Polar residues" evidence="5">
    <location>
        <begin position="870"/>
        <end position="888"/>
    </location>
</feature>
<organism evidence="9 10">
    <name type="scientific">Candidozyma haemuli</name>
    <dbReference type="NCBI Taxonomy" id="45357"/>
    <lineage>
        <taxon>Eukaryota</taxon>
        <taxon>Fungi</taxon>
        <taxon>Dikarya</taxon>
        <taxon>Ascomycota</taxon>
        <taxon>Saccharomycotina</taxon>
        <taxon>Pichiomycetes</taxon>
        <taxon>Metschnikowiaceae</taxon>
        <taxon>Candidozyma</taxon>
    </lineage>
</organism>
<evidence type="ECO:0000313" key="9">
    <source>
        <dbReference type="EMBL" id="PVH19337.1"/>
    </source>
</evidence>
<feature type="compositionally biased region" description="Polar residues" evidence="5">
    <location>
        <begin position="964"/>
        <end position="985"/>
    </location>
</feature>
<dbReference type="Proteomes" id="UP000244309">
    <property type="component" value="Unassembled WGS sequence"/>
</dbReference>
<feature type="transmembrane region" description="Helical" evidence="6">
    <location>
        <begin position="504"/>
        <end position="527"/>
    </location>
</feature>
<dbReference type="GeneID" id="37008507"/>
<sequence>MPIQNLEPDFAIGVKRHNVSPKDSKASQTVADDDSNLQLLFDTLEKFGFKAQVRAGADKGTQLLVFLKITAKAYEELVKKDLLRNYEFGLTDDNSASYNKQRLIYEYLTTSDTLGGVGITPGVGQWKFVESITSLDGYLADSTVTEQAKKDLVDPTFSTAKFKNLYGPNVALYFDFVRFYTLGLFTLALFGIIGFLKSKNYSIAFSFINLIWGTVLLVLWRRRTRFLSNTWGVQNALTLERFRSELVGAAGEVQDSKQKAESDKIRFLKQLLFVPVAIGFGFILLTAQGLCFVWEIFISEIYDGPGKAVLTLTPTILLSSFVPVFTIVYTTATKKFIDWERHHSNLTRSQSFAIKSFLLNIMTGYVPLLISAFIYLPFAHLLQPNLIYIKRAIAGRIRSDRYAYSYLTNIKTSESFEINQSRLDSQYFYFIVTNQVIGSILKFGLPLILTPLINFAKKLIYGKEPQVDVEEDPQEKSWLDRVRRAAELPEYSVDDSFRDIALQFGYVTVFGSIWTLAPVVCIFFNILTFKLEEWRLASGLYFKPIVARKIDTIYPWNVAFFFLAWLGSIVSPLVASFYRHGAKPPKNFGSFGFDKASVNVGSTIGLVTVLLLSEHLFFALYFIGSKLSDLFKSEQETENDNFQNTLILRRQEFSSKKIPQISAPDDSEWSSYSPSNALQQAKSLNVYENKPQEEGGSSITDSIKAIGASTGISTTAASEGSSSVTNKKELLEKKRRELEQLQEEKRRELEARAEKGDSIVNTVGSQGEPSQAIIDDNSHVPTSGTDYEKDIDREAAASRSKEAQKSSDAGEASSKEKKRSSAAPAALAGAGGAAAGAAGAGAAASSSSSKGKEPQGKGPQGKEPQEKSRSANPSEGGSASIAQASPSNDPKAALNKEHLSNKSAERLGVLGKEGTVAPVAERAEETKLPVATGKDEEEGVEGAEGAEGGEQTEQPAAGNEEPSEQVQANGTEQESGAAATSNQKSTENKTPDNKSGDTKSTDNSSFDENGKKSSRKKSLKNLLKRK</sequence>
<evidence type="ECO:0000259" key="8">
    <source>
        <dbReference type="Pfam" id="PF20877"/>
    </source>
</evidence>